<evidence type="ECO:0000256" key="6">
    <source>
        <dbReference type="RuleBase" id="RU363034"/>
    </source>
</evidence>
<dbReference type="PRINTS" id="PR00722">
    <property type="entry name" value="CHYMOTRYPSIN"/>
</dbReference>
<dbReference type="InterPro" id="IPR001254">
    <property type="entry name" value="Trypsin_dom"/>
</dbReference>
<evidence type="ECO:0000256" key="5">
    <source>
        <dbReference type="ARBA" id="ARBA00023157"/>
    </source>
</evidence>
<keyword evidence="9" id="KW-1185">Reference proteome</keyword>
<evidence type="ECO:0000256" key="1">
    <source>
        <dbReference type="ARBA" id="ARBA00009228"/>
    </source>
</evidence>
<reference evidence="10" key="2">
    <citation type="submission" date="2025-08" db="UniProtKB">
        <authorList>
            <consortium name="RefSeq"/>
        </authorList>
    </citation>
    <scope>IDENTIFICATION</scope>
</reference>
<keyword evidence="3 6" id="KW-0378">Hydrolase</keyword>
<feature type="domain" description="Peptidase S1" evidence="8">
    <location>
        <begin position="185"/>
        <end position="411"/>
    </location>
</feature>
<dbReference type="Proteomes" id="UP001652642">
    <property type="component" value="Chromosome 2"/>
</dbReference>
<dbReference type="InterPro" id="IPR033116">
    <property type="entry name" value="TRYPSIN_SER"/>
</dbReference>
<dbReference type="PROSITE" id="PS00135">
    <property type="entry name" value="TRYPSIN_SER"/>
    <property type="match status" value="1"/>
</dbReference>
<accession>A0ABM5FNN9</accession>
<evidence type="ECO:0000313" key="9">
    <source>
        <dbReference type="Proteomes" id="UP001652642"/>
    </source>
</evidence>
<gene>
    <name evidence="10" type="primary">LOC110074172</name>
</gene>
<organism evidence="9 10">
    <name type="scientific">Pogona vitticeps</name>
    <name type="common">central bearded dragon</name>
    <dbReference type="NCBI Taxonomy" id="103695"/>
    <lineage>
        <taxon>Eukaryota</taxon>
        <taxon>Metazoa</taxon>
        <taxon>Chordata</taxon>
        <taxon>Craniata</taxon>
        <taxon>Vertebrata</taxon>
        <taxon>Euteleostomi</taxon>
        <taxon>Lepidosauria</taxon>
        <taxon>Squamata</taxon>
        <taxon>Bifurcata</taxon>
        <taxon>Unidentata</taxon>
        <taxon>Episquamata</taxon>
        <taxon>Toxicofera</taxon>
        <taxon>Iguania</taxon>
        <taxon>Acrodonta</taxon>
        <taxon>Agamidae</taxon>
        <taxon>Amphibolurinae</taxon>
        <taxon>Pogona</taxon>
    </lineage>
</organism>
<dbReference type="PROSITE" id="PS50240">
    <property type="entry name" value="TRYPSIN_DOM"/>
    <property type="match status" value="1"/>
</dbReference>
<sequence length="471" mass="52599">MTRPVESEGKRRVTTKTGQAGGRRVRRGVFGPPPRRSLSPVTGRLFPTTRPKWGGGDILFSGRKMRRLFRPPPASFWALLVLLNEPLTEALLAEKFYDGESGFPCLLPHPERYILAQGVEAVRSRKTRSLCRRATTCREGLEVECGCAESIPRKWDIITRATSPSGLLSECGTRPLMGLGTKPRIVGGHDAQPGAWPWQVSLQVYRFGVGYHHVCGGSLINNNTVVTAAHCIRQWTHPDFWRVVIGLHHLLKYQTHTIKCLVQAIMIHSDFKKETYENDIAMIKLQKSVIFNDYIQPICIPDSSVFITKETSCYIAGWGSLKEKGRSTYILQEAEVDLIPLYICNRYDWYAGEVSWNMMCAGSAGGHVDSCQGDSGGPLMCYFPNKMKYYLLGITSYGVGCGRPKFPGVYAISLPMFRDHPHLAHEQGHRLRKSKQFTSLDTGSKRIVTSSFGSQPLVDPSSVCEAILSEE</sequence>
<keyword evidence="5" id="KW-1015">Disulfide bond</keyword>
<dbReference type="InterPro" id="IPR043504">
    <property type="entry name" value="Peptidase_S1_PA_chymotrypsin"/>
</dbReference>
<dbReference type="InterPro" id="IPR001314">
    <property type="entry name" value="Peptidase_S1A"/>
</dbReference>
<keyword evidence="2 6" id="KW-0645">Protease</keyword>
<dbReference type="Pfam" id="PF00089">
    <property type="entry name" value="Trypsin"/>
    <property type="match status" value="1"/>
</dbReference>
<proteinExistence type="inferred from homology"/>
<name>A0ABM5FNN9_9SAUR</name>
<protein>
    <submittedName>
        <fullName evidence="10">Transmembrane protease serine 12-like isoform X1</fullName>
    </submittedName>
</protein>
<dbReference type="PANTHER" id="PTHR24252">
    <property type="entry name" value="ACROSIN-RELATED"/>
    <property type="match status" value="1"/>
</dbReference>
<feature type="compositionally biased region" description="Basic and acidic residues" evidence="7">
    <location>
        <begin position="1"/>
        <end position="11"/>
    </location>
</feature>
<dbReference type="CDD" id="cd00190">
    <property type="entry name" value="Tryp_SPc"/>
    <property type="match status" value="1"/>
</dbReference>
<dbReference type="Gene3D" id="2.40.10.10">
    <property type="entry name" value="Trypsin-like serine proteases"/>
    <property type="match status" value="3"/>
</dbReference>
<dbReference type="SUPFAM" id="SSF50494">
    <property type="entry name" value="Trypsin-like serine proteases"/>
    <property type="match status" value="1"/>
</dbReference>
<evidence type="ECO:0000256" key="3">
    <source>
        <dbReference type="ARBA" id="ARBA00022801"/>
    </source>
</evidence>
<reference evidence="9" key="1">
    <citation type="submission" date="2025-05" db="UniProtKB">
        <authorList>
            <consortium name="RefSeq"/>
        </authorList>
    </citation>
    <scope>NUCLEOTIDE SEQUENCE [LARGE SCALE GENOMIC DNA]</scope>
</reference>
<dbReference type="PANTHER" id="PTHR24252:SF21">
    <property type="entry name" value="TRANSMEMBRANE SERINE PROTEASE 12"/>
    <property type="match status" value="1"/>
</dbReference>
<dbReference type="GeneID" id="110074172"/>
<dbReference type="InterPro" id="IPR009003">
    <property type="entry name" value="Peptidase_S1_PA"/>
</dbReference>
<dbReference type="InterPro" id="IPR018114">
    <property type="entry name" value="TRYPSIN_HIS"/>
</dbReference>
<comment type="similarity">
    <text evidence="1">Belongs to the peptidase S1 family. Snake venom subfamily.</text>
</comment>
<dbReference type="SMART" id="SM00020">
    <property type="entry name" value="Tryp_SPc"/>
    <property type="match status" value="1"/>
</dbReference>
<keyword evidence="4 6" id="KW-0720">Serine protease</keyword>
<feature type="region of interest" description="Disordered" evidence="7">
    <location>
        <begin position="1"/>
        <end position="43"/>
    </location>
</feature>
<evidence type="ECO:0000256" key="7">
    <source>
        <dbReference type="SAM" id="MobiDB-lite"/>
    </source>
</evidence>
<evidence type="ECO:0000256" key="4">
    <source>
        <dbReference type="ARBA" id="ARBA00022825"/>
    </source>
</evidence>
<evidence type="ECO:0000313" key="10">
    <source>
        <dbReference type="RefSeq" id="XP_072847014.1"/>
    </source>
</evidence>
<evidence type="ECO:0000259" key="8">
    <source>
        <dbReference type="PROSITE" id="PS50240"/>
    </source>
</evidence>
<dbReference type="PROSITE" id="PS00134">
    <property type="entry name" value="TRYPSIN_HIS"/>
    <property type="match status" value="1"/>
</dbReference>
<evidence type="ECO:0000256" key="2">
    <source>
        <dbReference type="ARBA" id="ARBA00022670"/>
    </source>
</evidence>
<dbReference type="RefSeq" id="XP_072847014.1">
    <property type="nucleotide sequence ID" value="XM_072990913.1"/>
</dbReference>